<evidence type="ECO:0000313" key="1">
    <source>
        <dbReference type="EMBL" id="KAG7098002.1"/>
    </source>
</evidence>
<sequence>MAFVGTSGSSIQGGAHNTVHGNQIITLTTHAVQHHEKEYTEYDEYDNIKRGHLYMLKDLYFEECPMRWDSYQQQWVIFRAKRTINTAEILHQEHRSRVTVISYCGPQAKEAWEDDFHQFSQVQWVDWRQS</sequence>
<keyword evidence="2" id="KW-1185">Reference proteome</keyword>
<proteinExistence type="predicted"/>
<name>A0A9P7V0H8_9AGAR</name>
<evidence type="ECO:0000313" key="2">
    <source>
        <dbReference type="Proteomes" id="UP001049176"/>
    </source>
</evidence>
<dbReference type="RefSeq" id="XP_043014472.1">
    <property type="nucleotide sequence ID" value="XM_043149864.1"/>
</dbReference>
<dbReference type="EMBL" id="CM032182">
    <property type="protein sequence ID" value="KAG7098002.1"/>
    <property type="molecule type" value="Genomic_DNA"/>
</dbReference>
<gene>
    <name evidence="1" type="ORF">E1B28_005310</name>
</gene>
<dbReference type="GeneID" id="66074386"/>
<protein>
    <submittedName>
        <fullName evidence="1">Uncharacterized protein</fullName>
    </submittedName>
</protein>
<dbReference type="Proteomes" id="UP001049176">
    <property type="component" value="Chromosome 2"/>
</dbReference>
<comment type="caution">
    <text evidence="1">The sequence shown here is derived from an EMBL/GenBank/DDBJ whole genome shotgun (WGS) entry which is preliminary data.</text>
</comment>
<reference evidence="1" key="1">
    <citation type="journal article" date="2021" name="Genome Biol. Evol.">
        <title>The assembled and annotated genome of the fairy-ring fungus Marasmius oreades.</title>
        <authorList>
            <person name="Hiltunen M."/>
            <person name="Ament-Velasquez S.L."/>
            <person name="Johannesson H."/>
        </authorList>
    </citation>
    <scope>NUCLEOTIDE SEQUENCE</scope>
    <source>
        <strain evidence="1">03SP1</strain>
    </source>
</reference>
<organism evidence="1 2">
    <name type="scientific">Marasmius oreades</name>
    <name type="common">fairy-ring Marasmius</name>
    <dbReference type="NCBI Taxonomy" id="181124"/>
    <lineage>
        <taxon>Eukaryota</taxon>
        <taxon>Fungi</taxon>
        <taxon>Dikarya</taxon>
        <taxon>Basidiomycota</taxon>
        <taxon>Agaricomycotina</taxon>
        <taxon>Agaricomycetes</taxon>
        <taxon>Agaricomycetidae</taxon>
        <taxon>Agaricales</taxon>
        <taxon>Marasmiineae</taxon>
        <taxon>Marasmiaceae</taxon>
        <taxon>Marasmius</taxon>
    </lineage>
</organism>
<dbReference type="OrthoDB" id="3041260at2759"/>
<accession>A0A9P7V0H8</accession>
<dbReference type="KEGG" id="more:E1B28_005310"/>
<dbReference type="AlphaFoldDB" id="A0A9P7V0H8"/>